<sequence length="500" mass="53713">MAAPASSLSSPIPPSSSASFSPPSSILIIGSGVFGLGSAWSLARRDAFSQCSITVVDRSDAVQPDVFPARDAASVDTSRIIRADYADPAYAALAAEAQVQWRKQAKPEDLGAQGRYHESGLVLVADAPLPTSLQNLDNTNADRFKKKTGMEYVRDSWENVRSMASIDPNMAGRVRELPDVAAIREAAGTGGSSGAWGYVNESSGWADAGASMAWLYDQVRQTGRVTFISGTVTSLEHHDNTVTGAKLSDGRVLSADLVILAAGSWTGALLDLSGQATATGQVLGYLDLTEEEQQRLSKMPVLLNFSTGLFVIPPSNRVLKFARHAYGYINPTTLGTAPLPSSPKASITPLSLKISQTYTQVSDPTLSIPAEGEQDLRRALREMVPLPGLEDRPFTKTRLCWYMDTPTADFLIDYQPHWQGLFIATGGSGHAFKFLPVIGDKIVDCIMRNCPAEFKEKWAWKQAPEGASSEDLIVTEDGSRGGRPGLILAEQLGRPLVVLN</sequence>
<dbReference type="InterPro" id="IPR045170">
    <property type="entry name" value="MTOX"/>
</dbReference>
<dbReference type="Gene3D" id="3.30.9.10">
    <property type="entry name" value="D-Amino Acid Oxidase, subunit A, domain 2"/>
    <property type="match status" value="1"/>
</dbReference>
<proteinExistence type="inferred from homology"/>
<name>A0AAN6NGY6_9PEZI</name>
<dbReference type="Gene3D" id="3.50.50.60">
    <property type="entry name" value="FAD/NAD(P)-binding domain"/>
    <property type="match status" value="1"/>
</dbReference>
<dbReference type="EMBL" id="MU853754">
    <property type="protein sequence ID" value="KAK3945595.1"/>
    <property type="molecule type" value="Genomic_DNA"/>
</dbReference>
<reference evidence="8" key="1">
    <citation type="journal article" date="2023" name="Mol. Phylogenet. Evol.">
        <title>Genome-scale phylogeny and comparative genomics of the fungal order Sordariales.</title>
        <authorList>
            <person name="Hensen N."/>
            <person name="Bonometti L."/>
            <person name="Westerberg I."/>
            <person name="Brannstrom I.O."/>
            <person name="Guillou S."/>
            <person name="Cros-Aarteil S."/>
            <person name="Calhoun S."/>
            <person name="Haridas S."/>
            <person name="Kuo A."/>
            <person name="Mondo S."/>
            <person name="Pangilinan J."/>
            <person name="Riley R."/>
            <person name="LaButti K."/>
            <person name="Andreopoulos B."/>
            <person name="Lipzen A."/>
            <person name="Chen C."/>
            <person name="Yan M."/>
            <person name="Daum C."/>
            <person name="Ng V."/>
            <person name="Clum A."/>
            <person name="Steindorff A."/>
            <person name="Ohm R.A."/>
            <person name="Martin F."/>
            <person name="Silar P."/>
            <person name="Natvig D.O."/>
            <person name="Lalanne C."/>
            <person name="Gautier V."/>
            <person name="Ament-Velasquez S.L."/>
            <person name="Kruys A."/>
            <person name="Hutchinson M.I."/>
            <person name="Powell A.J."/>
            <person name="Barry K."/>
            <person name="Miller A.N."/>
            <person name="Grigoriev I.V."/>
            <person name="Debuchy R."/>
            <person name="Gladieux P."/>
            <person name="Hiltunen Thoren M."/>
            <person name="Johannesson H."/>
        </authorList>
    </citation>
    <scope>NUCLEOTIDE SEQUENCE [LARGE SCALE GENOMIC DNA]</scope>
    <source>
        <strain evidence="8">CBS 340.73</strain>
    </source>
</reference>
<protein>
    <submittedName>
        <fullName evidence="7">Fructosyl amino acid protein</fullName>
    </submittedName>
</protein>
<comment type="cofactor">
    <cofactor evidence="1">
        <name>FAD</name>
        <dbReference type="ChEBI" id="CHEBI:57692"/>
    </cofactor>
</comment>
<comment type="caution">
    <text evidence="7">The sequence shown here is derived from an EMBL/GenBank/DDBJ whole genome shotgun (WGS) entry which is preliminary data.</text>
</comment>
<accession>A0AAN6NGY6</accession>
<dbReference type="SUPFAM" id="SSF51905">
    <property type="entry name" value="FAD/NAD(P)-binding domain"/>
    <property type="match status" value="1"/>
</dbReference>
<dbReference type="InterPro" id="IPR036188">
    <property type="entry name" value="FAD/NAD-bd_sf"/>
</dbReference>
<keyword evidence="5" id="KW-0560">Oxidoreductase</keyword>
<evidence type="ECO:0000256" key="4">
    <source>
        <dbReference type="ARBA" id="ARBA00022827"/>
    </source>
</evidence>
<evidence type="ECO:0000256" key="3">
    <source>
        <dbReference type="ARBA" id="ARBA00022630"/>
    </source>
</evidence>
<dbReference type="AlphaFoldDB" id="A0AAN6NGY6"/>
<keyword evidence="4" id="KW-0274">FAD</keyword>
<evidence type="ECO:0000313" key="7">
    <source>
        <dbReference type="EMBL" id="KAK3945595.1"/>
    </source>
</evidence>
<comment type="similarity">
    <text evidence="2">Belongs to the MSOX/MTOX family.</text>
</comment>
<dbReference type="Pfam" id="PF01266">
    <property type="entry name" value="DAO"/>
    <property type="match status" value="1"/>
</dbReference>
<organism evidence="7 8">
    <name type="scientific">Diplogelasinospora grovesii</name>
    <dbReference type="NCBI Taxonomy" id="303347"/>
    <lineage>
        <taxon>Eukaryota</taxon>
        <taxon>Fungi</taxon>
        <taxon>Dikarya</taxon>
        <taxon>Ascomycota</taxon>
        <taxon>Pezizomycotina</taxon>
        <taxon>Sordariomycetes</taxon>
        <taxon>Sordariomycetidae</taxon>
        <taxon>Sordariales</taxon>
        <taxon>Diplogelasinosporaceae</taxon>
        <taxon>Diplogelasinospora</taxon>
    </lineage>
</organism>
<evidence type="ECO:0000256" key="2">
    <source>
        <dbReference type="ARBA" id="ARBA00010989"/>
    </source>
</evidence>
<keyword evidence="3" id="KW-0285">Flavoprotein</keyword>
<dbReference type="GO" id="GO:0050660">
    <property type="term" value="F:flavin adenine dinucleotide binding"/>
    <property type="evidence" value="ECO:0007669"/>
    <property type="project" value="InterPro"/>
</dbReference>
<dbReference type="PANTHER" id="PTHR10961">
    <property type="entry name" value="PEROXISOMAL SARCOSINE OXIDASE"/>
    <property type="match status" value="1"/>
</dbReference>
<evidence type="ECO:0000259" key="6">
    <source>
        <dbReference type="Pfam" id="PF01266"/>
    </source>
</evidence>
<dbReference type="InterPro" id="IPR006076">
    <property type="entry name" value="FAD-dep_OxRdtase"/>
</dbReference>
<dbReference type="GO" id="GO:0050031">
    <property type="term" value="F:L-pipecolate oxidase activity"/>
    <property type="evidence" value="ECO:0007669"/>
    <property type="project" value="TreeGrafter"/>
</dbReference>
<keyword evidence="8" id="KW-1185">Reference proteome</keyword>
<evidence type="ECO:0000256" key="1">
    <source>
        <dbReference type="ARBA" id="ARBA00001974"/>
    </source>
</evidence>
<dbReference type="Proteomes" id="UP001303473">
    <property type="component" value="Unassembled WGS sequence"/>
</dbReference>
<feature type="domain" description="FAD dependent oxidoreductase" evidence="6">
    <location>
        <begin position="26"/>
        <end position="443"/>
    </location>
</feature>
<gene>
    <name evidence="7" type="ORF">QBC46DRAFT_360239</name>
</gene>
<evidence type="ECO:0000313" key="8">
    <source>
        <dbReference type="Proteomes" id="UP001303473"/>
    </source>
</evidence>
<evidence type="ECO:0000256" key="5">
    <source>
        <dbReference type="ARBA" id="ARBA00023002"/>
    </source>
</evidence>
<dbReference type="GO" id="GO:0008115">
    <property type="term" value="F:sarcosine oxidase activity"/>
    <property type="evidence" value="ECO:0007669"/>
    <property type="project" value="TreeGrafter"/>
</dbReference>
<dbReference type="PANTHER" id="PTHR10961:SF46">
    <property type="entry name" value="PEROXISOMAL SARCOSINE OXIDASE"/>
    <property type="match status" value="1"/>
</dbReference>
<dbReference type="GO" id="GO:0004657">
    <property type="term" value="F:proline dehydrogenase activity"/>
    <property type="evidence" value="ECO:0007669"/>
    <property type="project" value="TreeGrafter"/>
</dbReference>